<dbReference type="OrthoDB" id="4423347at2"/>
<evidence type="ECO:0000256" key="2">
    <source>
        <dbReference type="SAM" id="Phobius"/>
    </source>
</evidence>
<accession>A0A430I0M8</accession>
<protein>
    <submittedName>
        <fullName evidence="4">DUF5129 domain-containing protein</fullName>
    </submittedName>
</protein>
<organism evidence="4 5">
    <name type="scientific">Corynebacterium hylobatis</name>
    <dbReference type="NCBI Taxonomy" id="1859290"/>
    <lineage>
        <taxon>Bacteria</taxon>
        <taxon>Bacillati</taxon>
        <taxon>Actinomycetota</taxon>
        <taxon>Actinomycetes</taxon>
        <taxon>Mycobacteriales</taxon>
        <taxon>Corynebacteriaceae</taxon>
        <taxon>Corynebacterium</taxon>
    </lineage>
</organism>
<proteinExistence type="predicted"/>
<evidence type="ECO:0000259" key="3">
    <source>
        <dbReference type="Pfam" id="PF17173"/>
    </source>
</evidence>
<keyword evidence="2" id="KW-0812">Transmembrane</keyword>
<dbReference type="Proteomes" id="UP000274907">
    <property type="component" value="Unassembled WGS sequence"/>
</dbReference>
<gene>
    <name evidence="4" type="ORF">EAH68_03735</name>
</gene>
<feature type="region of interest" description="Disordered" evidence="1">
    <location>
        <begin position="512"/>
        <end position="534"/>
    </location>
</feature>
<keyword evidence="5" id="KW-1185">Reference proteome</keyword>
<evidence type="ECO:0000313" key="4">
    <source>
        <dbReference type="EMBL" id="RSZ64720.1"/>
    </source>
</evidence>
<dbReference type="Pfam" id="PF17173">
    <property type="entry name" value="DUF5129"/>
    <property type="match status" value="1"/>
</dbReference>
<feature type="transmembrane region" description="Helical" evidence="2">
    <location>
        <begin position="251"/>
        <end position="274"/>
    </location>
</feature>
<feature type="transmembrane region" description="Helical" evidence="2">
    <location>
        <begin position="73"/>
        <end position="93"/>
    </location>
</feature>
<keyword evidence="2" id="KW-0472">Membrane</keyword>
<reference evidence="4 5" key="1">
    <citation type="submission" date="2018-12" db="EMBL/GenBank/DDBJ databases">
        <title>YIM 101343 draft genome.</title>
        <authorList>
            <person name="Chen X."/>
        </authorList>
    </citation>
    <scope>NUCLEOTIDE SEQUENCE [LARGE SCALE GENOMIC DNA]</scope>
    <source>
        <strain evidence="4 5">YIM 101343</strain>
    </source>
</reference>
<evidence type="ECO:0000256" key="1">
    <source>
        <dbReference type="SAM" id="MobiDB-lite"/>
    </source>
</evidence>
<dbReference type="InterPro" id="IPR033435">
    <property type="entry name" value="DUF5129"/>
</dbReference>
<keyword evidence="2" id="KW-1133">Transmembrane helix</keyword>
<sequence length="534" mass="57557">MRLALPGQQDALQHLAHVVVSVVLHFGWFHLSGHLRNKGSVPGADFAVHPPGRDSILVNMTASIQRLTRTRSLSACLLLGFLAAVGAFLPGILSPASAAVAAREVEVIDLAGELSATDEQLLLERTPGLELPGEVTDVAYILFAENDDNLNDTVREFGEDERSDLISAERDKWAPGALIVAVGLDPQKMGVYCGDDVCAAIGIYGEGRLDGILDRMETPLRNGNWAAGMLEGAAAAGDPTAVRESSEFPAWAGWAIGGGIGVLAVGGGTAAVVATRRSQVKKAREQFDEVQRDYGRVAQELQAIDVRAHSLTSPLANDALRRQWEEVKSGFLGLNETFDRLEGLRHESSDAEFRELQEPIATAHEQVTRMRTAEENIELLAGMEHGDAELRRRELTELHEDILEAGAGIEDAGLRERLSLLDARVLDLRSRLEAPGFMDEFADLVGDHRVLVAAAQQRLYEESGTEETSDEGRRAPRVWESGWRPAYGYGNYVPFAVVHTWHSSDQQAASASSSSATTGYSAGGFSGGGGSRGF</sequence>
<feature type="domain" description="DUF5129" evidence="3">
    <location>
        <begin position="145"/>
        <end position="348"/>
    </location>
</feature>
<feature type="transmembrane region" description="Helical" evidence="2">
    <location>
        <begin position="12"/>
        <end position="31"/>
    </location>
</feature>
<comment type="caution">
    <text evidence="4">The sequence shown here is derived from an EMBL/GenBank/DDBJ whole genome shotgun (WGS) entry which is preliminary data.</text>
</comment>
<feature type="compositionally biased region" description="Gly residues" evidence="1">
    <location>
        <begin position="521"/>
        <end position="534"/>
    </location>
</feature>
<evidence type="ECO:0000313" key="5">
    <source>
        <dbReference type="Proteomes" id="UP000274907"/>
    </source>
</evidence>
<dbReference type="AlphaFoldDB" id="A0A430I0M8"/>
<dbReference type="EMBL" id="RXHJ01000004">
    <property type="protein sequence ID" value="RSZ64720.1"/>
    <property type="molecule type" value="Genomic_DNA"/>
</dbReference>
<name>A0A430I0M8_9CORY</name>